<protein>
    <submittedName>
        <fullName evidence="1">YqcI/YcgG family protein</fullName>
    </submittedName>
</protein>
<gene>
    <name evidence="1" type="ORF">FOM92_10965</name>
</gene>
<dbReference type="OrthoDB" id="283514at2"/>
<dbReference type="Proteomes" id="UP000320160">
    <property type="component" value="Unassembled WGS sequence"/>
</dbReference>
<accession>A0A553WD28</accession>
<keyword evidence="2" id="KW-1185">Reference proteome</keyword>
<comment type="caution">
    <text evidence="1">The sequence shown here is derived from an EMBL/GenBank/DDBJ whole genome shotgun (WGS) entry which is preliminary data.</text>
</comment>
<organism evidence="1 2">
    <name type="scientific">Sphingorhabdus contaminans</name>
    <dbReference type="NCBI Taxonomy" id="1343899"/>
    <lineage>
        <taxon>Bacteria</taxon>
        <taxon>Pseudomonadati</taxon>
        <taxon>Pseudomonadota</taxon>
        <taxon>Alphaproteobacteria</taxon>
        <taxon>Sphingomonadales</taxon>
        <taxon>Sphingomonadaceae</taxon>
        <taxon>Sphingorhabdus</taxon>
    </lineage>
</organism>
<dbReference type="EMBL" id="VKKU01000002">
    <property type="protein sequence ID" value="TSB02597.1"/>
    <property type="molecule type" value="Genomic_DNA"/>
</dbReference>
<dbReference type="InterPro" id="IPR014988">
    <property type="entry name" value="Uncharacterised_YqcI/YcgG"/>
</dbReference>
<dbReference type="NCBIfam" id="NF041366">
    <property type="entry name" value="GntA_guanitoxin"/>
    <property type="match status" value="1"/>
</dbReference>
<dbReference type="AlphaFoldDB" id="A0A553WD28"/>
<reference evidence="1 2" key="1">
    <citation type="submission" date="2019-07" db="EMBL/GenBank/DDBJ databases">
        <authorList>
            <person name="Park M."/>
        </authorList>
    </citation>
    <scope>NUCLEOTIDE SEQUENCE [LARGE SCALE GENOMIC DNA]</scope>
    <source>
        <strain evidence="1 2">KCTC32445</strain>
    </source>
</reference>
<evidence type="ECO:0000313" key="1">
    <source>
        <dbReference type="EMBL" id="TSB02597.1"/>
    </source>
</evidence>
<proteinExistence type="predicted"/>
<dbReference type="PANTHER" id="PTHR40045">
    <property type="entry name" value="YCGG FAMILY PROTEIN"/>
    <property type="match status" value="1"/>
</dbReference>
<name>A0A553WD28_9SPHN</name>
<evidence type="ECO:0000313" key="2">
    <source>
        <dbReference type="Proteomes" id="UP000320160"/>
    </source>
</evidence>
<dbReference type="PANTHER" id="PTHR40045:SF1">
    <property type="entry name" value="YQCI_YCGG FAMILY PROTEIN"/>
    <property type="match status" value="1"/>
</dbReference>
<sequence>MEHSTTEITDLFEDFVRDASFPCVGAKSALNKGQMHFVVADDIRSAWDDLRIWPKIVSLANSYRNDPVLFQTLVVIFRNQDPLSERRFERAMWDRLQSLSDKDDWLGQTVDPRISTDPDDPHFAVSFGGEAFFVVGLHPNASRPARRFSHPVMVFNLHDQFEQLRSAGRYDPLRDTILKRDKALAGTINPMLAQHGDASAARQYSGRRVEDGWVCPFSRKGGAA</sequence>
<dbReference type="Pfam" id="PF08892">
    <property type="entry name" value="YqcI_YcgG"/>
    <property type="match status" value="1"/>
</dbReference>